<evidence type="ECO:0000256" key="1">
    <source>
        <dbReference type="ARBA" id="ARBA00001971"/>
    </source>
</evidence>
<dbReference type="GO" id="GO:0016705">
    <property type="term" value="F:oxidoreductase activity, acting on paired donors, with incorporation or reduction of molecular oxygen"/>
    <property type="evidence" value="ECO:0007669"/>
    <property type="project" value="InterPro"/>
</dbReference>
<dbReference type="PROSITE" id="PS00086">
    <property type="entry name" value="CYTOCHROME_P450"/>
    <property type="match status" value="1"/>
</dbReference>
<evidence type="ECO:0000256" key="6">
    <source>
        <dbReference type="ARBA" id="ARBA00023033"/>
    </source>
</evidence>
<comment type="cofactor">
    <cofactor evidence="1 7">
        <name>heme</name>
        <dbReference type="ChEBI" id="CHEBI:30413"/>
    </cofactor>
</comment>
<dbReference type="PANTHER" id="PTHR24305">
    <property type="entry name" value="CYTOCHROME P450"/>
    <property type="match status" value="1"/>
</dbReference>
<evidence type="ECO:0000256" key="3">
    <source>
        <dbReference type="ARBA" id="ARBA00022723"/>
    </source>
</evidence>
<name>A0A6A6IQQ4_9PLEO</name>
<dbReference type="Pfam" id="PF00067">
    <property type="entry name" value="p450"/>
    <property type="match status" value="1"/>
</dbReference>
<evidence type="ECO:0000256" key="5">
    <source>
        <dbReference type="ARBA" id="ARBA00023004"/>
    </source>
</evidence>
<dbReference type="GeneID" id="54584219"/>
<evidence type="ECO:0000256" key="4">
    <source>
        <dbReference type="ARBA" id="ARBA00023002"/>
    </source>
</evidence>
<dbReference type="InterPro" id="IPR050121">
    <property type="entry name" value="Cytochrome_P450_monoxygenase"/>
</dbReference>
<dbReference type="PANTHER" id="PTHR24305:SF157">
    <property type="entry name" value="N-ACETYLTRYPTOPHAN 6-HYDROXYLASE IVOC-RELATED"/>
    <property type="match status" value="1"/>
</dbReference>
<dbReference type="AlphaFoldDB" id="A0A6A6IQQ4"/>
<keyword evidence="3 7" id="KW-0479">Metal-binding</keyword>
<dbReference type="GO" id="GO:0020037">
    <property type="term" value="F:heme binding"/>
    <property type="evidence" value="ECO:0007669"/>
    <property type="project" value="InterPro"/>
</dbReference>
<organism evidence="10 11">
    <name type="scientific">Trematosphaeria pertusa</name>
    <dbReference type="NCBI Taxonomy" id="390896"/>
    <lineage>
        <taxon>Eukaryota</taxon>
        <taxon>Fungi</taxon>
        <taxon>Dikarya</taxon>
        <taxon>Ascomycota</taxon>
        <taxon>Pezizomycotina</taxon>
        <taxon>Dothideomycetes</taxon>
        <taxon>Pleosporomycetidae</taxon>
        <taxon>Pleosporales</taxon>
        <taxon>Massarineae</taxon>
        <taxon>Trematosphaeriaceae</taxon>
        <taxon>Trematosphaeria</taxon>
    </lineage>
</organism>
<feature type="binding site" description="axial binding residue" evidence="7">
    <location>
        <position position="451"/>
    </location>
    <ligand>
        <name>heme</name>
        <dbReference type="ChEBI" id="CHEBI:30413"/>
    </ligand>
    <ligandPart>
        <name>Fe</name>
        <dbReference type="ChEBI" id="CHEBI:18248"/>
    </ligandPart>
</feature>
<dbReference type="InterPro" id="IPR001128">
    <property type="entry name" value="Cyt_P450"/>
</dbReference>
<dbReference type="RefSeq" id="XP_033687126.1">
    <property type="nucleotide sequence ID" value="XM_033830889.1"/>
</dbReference>
<evidence type="ECO:0000313" key="11">
    <source>
        <dbReference type="Proteomes" id="UP000800094"/>
    </source>
</evidence>
<dbReference type="SUPFAM" id="SSF48264">
    <property type="entry name" value="Cytochrome P450"/>
    <property type="match status" value="1"/>
</dbReference>
<sequence length="510" mass="57933">MAVPATVVLGALALVLWTVYVALWRLFWSPLSKFPGPKLAALTLWYEFYFDVIKGGMYIWEIERMHKKYGPVVRISPYELHVSDPEFYDEIYASSARPRDKYPWQIKSGDSAQAMGFTVSHDLHRLRRQAVDRYFSTRSVTQLEGVIHQNIEKLCKRMDEYKKNETPINFTLAFLALTMDIIEAYSFGRSQNLLDQPGFSPEWRDAITGIMGSTSLLNHCGWIPKVVRLIPESALEGADPNIAMMLRLKKASTLKFRIKRLVESTAGLKANESEKSPTPHTIFEEIRNDEELPPQEKAADRLTDEATILVIAASETPAKVLSLIMFHLLKHPDVLAKVKEELLTLSLPADRKIPSLRQVEQLPYLSAVIKEGLRLHGGIVARSQRISRNETLRCAGYDIPPGTPLSCSSYFLHRNPEIFPEPTSFRPERWLDSGHQLDRYLVAFGKGTRNCVGKNLGQAELYLTLAAIIPRFAFSLVDTDERDVEIGRDWYVMQPLRRSEGVRAMVTDGI</sequence>
<dbReference type="GO" id="GO:0004497">
    <property type="term" value="F:monooxygenase activity"/>
    <property type="evidence" value="ECO:0007669"/>
    <property type="project" value="UniProtKB-KW"/>
</dbReference>
<evidence type="ECO:0000256" key="7">
    <source>
        <dbReference type="PIRSR" id="PIRSR602401-1"/>
    </source>
</evidence>
<proteinExistence type="inferred from homology"/>
<protein>
    <submittedName>
        <fullName evidence="10">Cytochrome P450</fullName>
    </submittedName>
</protein>
<keyword evidence="6 8" id="KW-0503">Monooxygenase</keyword>
<evidence type="ECO:0000256" key="8">
    <source>
        <dbReference type="RuleBase" id="RU000461"/>
    </source>
</evidence>
<keyword evidence="9" id="KW-0812">Transmembrane</keyword>
<dbReference type="InterPro" id="IPR036396">
    <property type="entry name" value="Cyt_P450_sf"/>
</dbReference>
<accession>A0A6A6IQQ4</accession>
<dbReference type="GO" id="GO:0005506">
    <property type="term" value="F:iron ion binding"/>
    <property type="evidence" value="ECO:0007669"/>
    <property type="project" value="InterPro"/>
</dbReference>
<dbReference type="PRINTS" id="PR00463">
    <property type="entry name" value="EP450I"/>
</dbReference>
<keyword evidence="9" id="KW-0472">Membrane</keyword>
<dbReference type="EMBL" id="ML987192">
    <property type="protein sequence ID" value="KAF2252122.1"/>
    <property type="molecule type" value="Genomic_DNA"/>
</dbReference>
<evidence type="ECO:0000256" key="9">
    <source>
        <dbReference type="SAM" id="Phobius"/>
    </source>
</evidence>
<comment type="similarity">
    <text evidence="2 8">Belongs to the cytochrome P450 family.</text>
</comment>
<feature type="transmembrane region" description="Helical" evidence="9">
    <location>
        <begin position="7"/>
        <end position="27"/>
    </location>
</feature>
<reference evidence="10" key="1">
    <citation type="journal article" date="2020" name="Stud. Mycol.">
        <title>101 Dothideomycetes genomes: a test case for predicting lifestyles and emergence of pathogens.</title>
        <authorList>
            <person name="Haridas S."/>
            <person name="Albert R."/>
            <person name="Binder M."/>
            <person name="Bloem J."/>
            <person name="Labutti K."/>
            <person name="Salamov A."/>
            <person name="Andreopoulos B."/>
            <person name="Baker S."/>
            <person name="Barry K."/>
            <person name="Bills G."/>
            <person name="Bluhm B."/>
            <person name="Cannon C."/>
            <person name="Castanera R."/>
            <person name="Culley D."/>
            <person name="Daum C."/>
            <person name="Ezra D."/>
            <person name="Gonzalez J."/>
            <person name="Henrissat B."/>
            <person name="Kuo A."/>
            <person name="Liang C."/>
            <person name="Lipzen A."/>
            <person name="Lutzoni F."/>
            <person name="Magnuson J."/>
            <person name="Mondo S."/>
            <person name="Nolan M."/>
            <person name="Ohm R."/>
            <person name="Pangilinan J."/>
            <person name="Park H.-J."/>
            <person name="Ramirez L."/>
            <person name="Alfaro M."/>
            <person name="Sun H."/>
            <person name="Tritt A."/>
            <person name="Yoshinaga Y."/>
            <person name="Zwiers L.-H."/>
            <person name="Turgeon B."/>
            <person name="Goodwin S."/>
            <person name="Spatafora J."/>
            <person name="Crous P."/>
            <person name="Grigoriev I."/>
        </authorList>
    </citation>
    <scope>NUCLEOTIDE SEQUENCE</scope>
    <source>
        <strain evidence="10">CBS 122368</strain>
    </source>
</reference>
<dbReference type="InterPro" id="IPR002401">
    <property type="entry name" value="Cyt_P450_E_grp-I"/>
</dbReference>
<dbReference type="InterPro" id="IPR017972">
    <property type="entry name" value="Cyt_P450_CS"/>
</dbReference>
<dbReference type="CDD" id="cd11062">
    <property type="entry name" value="CYP58-like"/>
    <property type="match status" value="1"/>
</dbReference>
<keyword evidence="5 7" id="KW-0408">Iron</keyword>
<dbReference type="OrthoDB" id="3945418at2759"/>
<dbReference type="PRINTS" id="PR00385">
    <property type="entry name" value="P450"/>
</dbReference>
<evidence type="ECO:0000256" key="2">
    <source>
        <dbReference type="ARBA" id="ARBA00010617"/>
    </source>
</evidence>
<keyword evidence="4 8" id="KW-0560">Oxidoreductase</keyword>
<keyword evidence="7 8" id="KW-0349">Heme</keyword>
<evidence type="ECO:0000313" key="10">
    <source>
        <dbReference type="EMBL" id="KAF2252122.1"/>
    </source>
</evidence>
<gene>
    <name evidence="10" type="ORF">BU26DRAFT_529336</name>
</gene>
<keyword evidence="9" id="KW-1133">Transmembrane helix</keyword>
<dbReference type="Gene3D" id="1.10.630.10">
    <property type="entry name" value="Cytochrome P450"/>
    <property type="match status" value="1"/>
</dbReference>
<dbReference type="Proteomes" id="UP000800094">
    <property type="component" value="Unassembled WGS sequence"/>
</dbReference>
<keyword evidence="11" id="KW-1185">Reference proteome</keyword>